<proteinExistence type="predicted"/>
<accession>Q75KY6</accession>
<protein>
    <submittedName>
        <fullName evidence="2">Uncharacterized protein</fullName>
    </submittedName>
</protein>
<feature type="region of interest" description="Disordered" evidence="1">
    <location>
        <begin position="1"/>
        <end position="57"/>
    </location>
</feature>
<evidence type="ECO:0000256" key="1">
    <source>
        <dbReference type="SAM" id="MobiDB-lite"/>
    </source>
</evidence>
<gene>
    <name evidence="2" type="primary">OJ1097_A12.5</name>
</gene>
<sequence>MEGRGQVVTVDEGRAAVPHRGSREASRHTTASEAGRGRHLDTASDISTSETIEVGDRDEAGQQHMKMEMLTLNGHSMQPSKQYIQKTAYASASRIFRERERERDEAAVVTITSVNSLSPRDSIDGEGYAARRARGVYVGCGGDTGYSWVDRPTLSDGNKLEKTKFKNSQKGMIGNSTPYTETTLGRSGISVTVFTSSCKTPPLVLPQYIVGRRCNDPHGARSHRIARVARLPPGGPPDSKCTAIPQVGVVQSHVYPSTKKSPYYANTGIATSNIDSGAPGRGLWYFRILMRWVQEMDSPTTSYSTTSAMGRFNPTEVCLPLRSESSSSIIFDLARSTKVQDFVALAGARHRPAESKLDTASTIIDRVHQQTDPSQKNVHACLDQSTFIHTVHMYNCFARSNLSHRTTSIGVREITLLARWFSNQYVAISRIATSISVREITLLARWFSNQYVAISRIATSIGVREITLFARWFSNQYVAISRTATSIDGRDTTTAIMQRSSHHDFRWLRNSYDWSSTGSVAVLVPRLQMIERHLFTGSQPVNRSDLSPPRNLRGLRLGTRRADKALLDPVETKDHVRSGRVRVLKKFYLDKGIPMGINTRPSRRRGDNQHTRNNRSHNIQANICQDKPLDIDFRDTPGSTLSGTYRGRPLAYILVPTIPILCKCRNRDIKRRQI</sequence>
<dbReference type="Proteomes" id="UP000000763">
    <property type="component" value="Chromosome 5"/>
</dbReference>
<reference evidence="3" key="1">
    <citation type="journal article" date="2005" name="Nature">
        <title>The map-based sequence of the rice genome.</title>
        <authorList>
            <consortium name="International rice genome sequencing project (IRGSP)"/>
            <person name="Matsumoto T."/>
            <person name="Wu J."/>
            <person name="Kanamori H."/>
            <person name="Katayose Y."/>
            <person name="Fujisawa M."/>
            <person name="Namiki N."/>
            <person name="Mizuno H."/>
            <person name="Yamamoto K."/>
            <person name="Antonio B.A."/>
            <person name="Baba T."/>
            <person name="Sakata K."/>
            <person name="Nagamura Y."/>
            <person name="Aoki H."/>
            <person name="Arikawa K."/>
            <person name="Arita K."/>
            <person name="Bito T."/>
            <person name="Chiden Y."/>
            <person name="Fujitsuka N."/>
            <person name="Fukunaka R."/>
            <person name="Hamada M."/>
            <person name="Harada C."/>
            <person name="Hayashi A."/>
            <person name="Hijishita S."/>
            <person name="Honda M."/>
            <person name="Hosokawa S."/>
            <person name="Ichikawa Y."/>
            <person name="Idonuma A."/>
            <person name="Iijima M."/>
            <person name="Ikeda M."/>
            <person name="Ikeno M."/>
            <person name="Ito K."/>
            <person name="Ito S."/>
            <person name="Ito T."/>
            <person name="Ito Y."/>
            <person name="Ito Y."/>
            <person name="Iwabuchi A."/>
            <person name="Kamiya K."/>
            <person name="Karasawa W."/>
            <person name="Kurita K."/>
            <person name="Katagiri S."/>
            <person name="Kikuta A."/>
            <person name="Kobayashi H."/>
            <person name="Kobayashi N."/>
            <person name="Machita K."/>
            <person name="Maehara T."/>
            <person name="Masukawa M."/>
            <person name="Mizubayashi T."/>
            <person name="Mukai Y."/>
            <person name="Nagasaki H."/>
            <person name="Nagata Y."/>
            <person name="Naito S."/>
            <person name="Nakashima M."/>
            <person name="Nakama Y."/>
            <person name="Nakamichi Y."/>
            <person name="Nakamura M."/>
            <person name="Meguro A."/>
            <person name="Negishi M."/>
            <person name="Ohta I."/>
            <person name="Ohta T."/>
            <person name="Okamoto M."/>
            <person name="Ono N."/>
            <person name="Saji S."/>
            <person name="Sakaguchi M."/>
            <person name="Sakai K."/>
            <person name="Shibata M."/>
            <person name="Shimokawa T."/>
            <person name="Song J."/>
            <person name="Takazaki Y."/>
            <person name="Terasawa K."/>
            <person name="Tsugane M."/>
            <person name="Tsuji K."/>
            <person name="Ueda S."/>
            <person name="Waki K."/>
            <person name="Yamagata H."/>
            <person name="Yamamoto M."/>
            <person name="Yamamoto S."/>
            <person name="Yamane H."/>
            <person name="Yoshiki S."/>
            <person name="Yoshihara R."/>
            <person name="Yukawa K."/>
            <person name="Zhong H."/>
            <person name="Yano M."/>
            <person name="Yuan Q."/>
            <person name="Ouyang S."/>
            <person name="Liu J."/>
            <person name="Jones K.M."/>
            <person name="Gansberger K."/>
            <person name="Moffat K."/>
            <person name="Hill J."/>
            <person name="Bera J."/>
            <person name="Fadrosh D."/>
            <person name="Jin S."/>
            <person name="Johri S."/>
            <person name="Kim M."/>
            <person name="Overton L."/>
            <person name="Reardon M."/>
            <person name="Tsitrin T."/>
            <person name="Vuong H."/>
            <person name="Weaver B."/>
            <person name="Ciecko A."/>
            <person name="Tallon L."/>
            <person name="Jackson J."/>
            <person name="Pai G."/>
            <person name="Aken S.V."/>
            <person name="Utterback T."/>
            <person name="Reidmuller S."/>
            <person name="Feldblyum T."/>
            <person name="Hsiao J."/>
            <person name="Zismann V."/>
            <person name="Iobst S."/>
            <person name="de Vazeille A.R."/>
            <person name="Buell C.R."/>
            <person name="Ying K."/>
            <person name="Li Y."/>
            <person name="Lu T."/>
            <person name="Huang Y."/>
            <person name="Zhao Q."/>
            <person name="Feng Q."/>
            <person name="Zhang L."/>
            <person name="Zhu J."/>
            <person name="Weng Q."/>
            <person name="Mu J."/>
            <person name="Lu Y."/>
            <person name="Fan D."/>
            <person name="Liu Y."/>
            <person name="Guan J."/>
            <person name="Zhang Y."/>
            <person name="Yu S."/>
            <person name="Liu X."/>
            <person name="Zhang Y."/>
            <person name="Hong G."/>
            <person name="Han B."/>
            <person name="Choisne N."/>
            <person name="Demange N."/>
            <person name="Orjeda G."/>
            <person name="Samain S."/>
            <person name="Cattolico L."/>
            <person name="Pelletier E."/>
            <person name="Couloux A."/>
            <person name="Segurens B."/>
            <person name="Wincker P."/>
            <person name="D'Hont A."/>
            <person name="Scarpelli C."/>
            <person name="Weissenbach J."/>
            <person name="Salanoubat M."/>
            <person name="Quetier F."/>
            <person name="Yu Y."/>
            <person name="Kim H.R."/>
            <person name="Rambo T."/>
            <person name="Currie J."/>
            <person name="Collura K."/>
            <person name="Luo M."/>
            <person name="Yang T."/>
            <person name="Ammiraju J.S.S."/>
            <person name="Engler F."/>
            <person name="Soderlund C."/>
            <person name="Wing R.A."/>
            <person name="Palmer L.E."/>
            <person name="de la Bastide M."/>
            <person name="Spiegel L."/>
            <person name="Nascimento L."/>
            <person name="Zutavern T."/>
            <person name="O'Shaughnessy A."/>
            <person name="Dike S."/>
            <person name="Dedhia N."/>
            <person name="Preston R."/>
            <person name="Balija V."/>
            <person name="McCombie W.R."/>
            <person name="Chow T."/>
            <person name="Chen H."/>
            <person name="Chung M."/>
            <person name="Chen C."/>
            <person name="Shaw J."/>
            <person name="Wu H."/>
            <person name="Hsiao K."/>
            <person name="Chao Y."/>
            <person name="Chu M."/>
            <person name="Cheng C."/>
            <person name="Hour A."/>
            <person name="Lee P."/>
            <person name="Lin S."/>
            <person name="Lin Y."/>
            <person name="Liou J."/>
            <person name="Liu S."/>
            <person name="Hsing Y."/>
            <person name="Raghuvanshi S."/>
            <person name="Mohanty A."/>
            <person name="Bharti A.K."/>
            <person name="Gaur A."/>
            <person name="Gupta V."/>
            <person name="Kumar D."/>
            <person name="Ravi V."/>
            <person name="Vij S."/>
            <person name="Kapur A."/>
            <person name="Khurana P."/>
            <person name="Khurana P."/>
            <person name="Khurana J.P."/>
            <person name="Tyagi A.K."/>
            <person name="Gaikwad K."/>
            <person name="Singh A."/>
            <person name="Dalal V."/>
            <person name="Srivastava S."/>
            <person name="Dixit A."/>
            <person name="Pal A.K."/>
            <person name="Ghazi I.A."/>
            <person name="Yadav M."/>
            <person name="Pandit A."/>
            <person name="Bhargava A."/>
            <person name="Sureshbabu K."/>
            <person name="Batra K."/>
            <person name="Sharma T.R."/>
            <person name="Mohapatra T."/>
            <person name="Singh N.K."/>
            <person name="Messing J."/>
            <person name="Nelson A.B."/>
            <person name="Fuks G."/>
            <person name="Kavchok S."/>
            <person name="Keizer G."/>
            <person name="Linton E."/>
            <person name="Llaca V."/>
            <person name="Song R."/>
            <person name="Tanyolac B."/>
            <person name="Young S."/>
            <person name="Ho-Il K."/>
            <person name="Hahn J.H."/>
            <person name="Sangsakoo G."/>
            <person name="Vanavichit A."/>
            <person name="de Mattos Luiz.A.T."/>
            <person name="Zimmer P.D."/>
            <person name="Malone G."/>
            <person name="Dellagostin O."/>
            <person name="de Oliveira A.C."/>
            <person name="Bevan M."/>
            <person name="Bancroft I."/>
            <person name="Minx P."/>
            <person name="Cordum H."/>
            <person name="Wilson R."/>
            <person name="Cheng Z."/>
            <person name="Jin W."/>
            <person name="Jiang J."/>
            <person name="Leong S.A."/>
            <person name="Iwama H."/>
            <person name="Gojobori T."/>
            <person name="Itoh T."/>
            <person name="Niimura Y."/>
            <person name="Fujii Y."/>
            <person name="Habara T."/>
            <person name="Sakai H."/>
            <person name="Sato Y."/>
            <person name="Wilson G."/>
            <person name="Kumar K."/>
            <person name="McCouch S."/>
            <person name="Juretic N."/>
            <person name="Hoen D."/>
            <person name="Wright S."/>
            <person name="Bruskiewich R."/>
            <person name="Bureau T."/>
            <person name="Miyao A."/>
            <person name="Hirochika H."/>
            <person name="Nishikawa T."/>
            <person name="Kadowaki K."/>
            <person name="Sugiura M."/>
            <person name="Burr B."/>
            <person name="Sasaki T."/>
        </authorList>
    </citation>
    <scope>NUCLEOTIDE SEQUENCE [LARGE SCALE GENOMIC DNA]</scope>
    <source>
        <strain evidence="3">cv. Nipponbare</strain>
    </source>
</reference>
<evidence type="ECO:0000313" key="2">
    <source>
        <dbReference type="EMBL" id="AAS86399.2"/>
    </source>
</evidence>
<reference evidence="3" key="2">
    <citation type="journal article" date="2008" name="Nucleic Acids Res.">
        <title>The rice annotation project database (RAP-DB): 2008 update.</title>
        <authorList>
            <consortium name="The rice annotation project (RAP)"/>
        </authorList>
    </citation>
    <scope>GENOME REANNOTATION</scope>
    <source>
        <strain evidence="3">cv. Nipponbare</strain>
    </source>
</reference>
<name>Q75KY6_ORYSJ</name>
<evidence type="ECO:0000313" key="3">
    <source>
        <dbReference type="Proteomes" id="UP000000763"/>
    </source>
</evidence>
<feature type="region of interest" description="Disordered" evidence="1">
    <location>
        <begin position="595"/>
        <end position="621"/>
    </location>
</feature>
<dbReference type="AlphaFoldDB" id="Q75KY6"/>
<dbReference type="EMBL" id="AC093954">
    <property type="protein sequence ID" value="AAS86399.2"/>
    <property type="molecule type" value="Genomic_DNA"/>
</dbReference>
<organism evidence="2 3">
    <name type="scientific">Oryza sativa subsp. japonica</name>
    <name type="common">Rice</name>
    <dbReference type="NCBI Taxonomy" id="39947"/>
    <lineage>
        <taxon>Eukaryota</taxon>
        <taxon>Viridiplantae</taxon>
        <taxon>Streptophyta</taxon>
        <taxon>Embryophyta</taxon>
        <taxon>Tracheophyta</taxon>
        <taxon>Spermatophyta</taxon>
        <taxon>Magnoliopsida</taxon>
        <taxon>Liliopsida</taxon>
        <taxon>Poales</taxon>
        <taxon>Poaceae</taxon>
        <taxon>BOP clade</taxon>
        <taxon>Oryzoideae</taxon>
        <taxon>Oryzeae</taxon>
        <taxon>Oryzinae</taxon>
        <taxon>Oryza</taxon>
        <taxon>Oryza sativa</taxon>
    </lineage>
</organism>